<evidence type="ECO:0000313" key="2">
    <source>
        <dbReference type="Proteomes" id="UP000183557"/>
    </source>
</evidence>
<proteinExistence type="predicted"/>
<gene>
    <name evidence="1" type="ORF">SAMN04487936_101590</name>
</gene>
<dbReference type="EMBL" id="FOSB01000001">
    <property type="protein sequence ID" value="SFJ30043.1"/>
    <property type="molecule type" value="Genomic_DNA"/>
</dbReference>
<evidence type="ECO:0000313" key="1">
    <source>
        <dbReference type="EMBL" id="SFJ30043.1"/>
    </source>
</evidence>
<protein>
    <submittedName>
        <fullName evidence="1">Uncharacterized protein</fullName>
    </submittedName>
</protein>
<keyword evidence="2" id="KW-1185">Reference proteome</keyword>
<accession>A0A1I3Q7K9</accession>
<name>A0A1I3Q7K9_HALDA</name>
<dbReference type="Proteomes" id="UP000183557">
    <property type="component" value="Unassembled WGS sequence"/>
</dbReference>
<dbReference type="AlphaFoldDB" id="A0A1I3Q7K9"/>
<reference evidence="2" key="1">
    <citation type="submission" date="2016-10" db="EMBL/GenBank/DDBJ databases">
        <authorList>
            <person name="Varghese N."/>
            <person name="Submissions S."/>
        </authorList>
    </citation>
    <scope>NUCLEOTIDE SEQUENCE [LARGE SCALE GENOMIC DNA]</scope>
    <source>
        <strain evidence="2">CGMCC 1.3704</strain>
    </source>
</reference>
<organism evidence="1 2">
    <name type="scientific">Halobacillus dabanensis</name>
    <dbReference type="NCBI Taxonomy" id="240302"/>
    <lineage>
        <taxon>Bacteria</taxon>
        <taxon>Bacillati</taxon>
        <taxon>Bacillota</taxon>
        <taxon>Bacilli</taxon>
        <taxon>Bacillales</taxon>
        <taxon>Bacillaceae</taxon>
        <taxon>Halobacillus</taxon>
    </lineage>
</organism>
<sequence length="84" mass="9445">MYLIPQKLIHFLTRIQINYTIKRLRYTFVIVNNTGAAIEYMSGNVVIRKPVLPGLMPESPDIKSDVPPIIGSAIPTTSEAIYNK</sequence>